<name>M2QRP0_9PSEU</name>
<comment type="caution">
    <text evidence="1">The sequence shown here is derived from an EMBL/GenBank/DDBJ whole genome shotgun (WGS) entry which is preliminary data.</text>
</comment>
<dbReference type="EMBL" id="ANMG01000013">
    <property type="protein sequence ID" value="EMD28462.1"/>
    <property type="molecule type" value="Genomic_DNA"/>
</dbReference>
<reference evidence="1 2" key="1">
    <citation type="submission" date="2012-10" db="EMBL/GenBank/DDBJ databases">
        <title>Genome assembly of Amycolatopsis azurea DSM 43854.</title>
        <authorList>
            <person name="Khatri I."/>
            <person name="Kaur I."/>
            <person name="Subramanian S."/>
            <person name="Mayilraj S."/>
        </authorList>
    </citation>
    <scope>NUCLEOTIDE SEQUENCE [LARGE SCALE GENOMIC DNA]</scope>
    <source>
        <strain evidence="1 2">DSM 43854</strain>
    </source>
</reference>
<evidence type="ECO:0000313" key="2">
    <source>
        <dbReference type="Proteomes" id="UP000014137"/>
    </source>
</evidence>
<sequence>MNVHNRQLERHLLHHTRRAIARNRTASNRAISADAAFASATHST</sequence>
<organism evidence="1 2">
    <name type="scientific">Amycolatopsis azurea DSM 43854</name>
    <dbReference type="NCBI Taxonomy" id="1238180"/>
    <lineage>
        <taxon>Bacteria</taxon>
        <taxon>Bacillati</taxon>
        <taxon>Actinomycetota</taxon>
        <taxon>Actinomycetes</taxon>
        <taxon>Pseudonocardiales</taxon>
        <taxon>Pseudonocardiaceae</taxon>
        <taxon>Amycolatopsis</taxon>
    </lineage>
</organism>
<dbReference type="Proteomes" id="UP000014137">
    <property type="component" value="Unassembled WGS sequence"/>
</dbReference>
<accession>M2QRP0</accession>
<evidence type="ECO:0000313" key="1">
    <source>
        <dbReference type="EMBL" id="EMD28462.1"/>
    </source>
</evidence>
<dbReference type="PATRIC" id="fig|1238180.3.peg.1925"/>
<protein>
    <submittedName>
        <fullName evidence="1">Uncharacterized protein</fullName>
    </submittedName>
</protein>
<proteinExistence type="predicted"/>
<dbReference type="AlphaFoldDB" id="M2QRP0"/>
<gene>
    <name evidence="1" type="ORF">C791_1136</name>
</gene>